<reference evidence="1" key="1">
    <citation type="submission" date="2021-03" db="EMBL/GenBank/DDBJ databases">
        <authorList>
            <person name="Bekaert M."/>
        </authorList>
    </citation>
    <scope>NUCLEOTIDE SEQUENCE</scope>
</reference>
<dbReference type="SUPFAM" id="SSF101898">
    <property type="entry name" value="NHL repeat"/>
    <property type="match status" value="1"/>
</dbReference>
<dbReference type="EMBL" id="CAJPWZ010001001">
    <property type="protein sequence ID" value="CAG2204997.1"/>
    <property type="molecule type" value="Genomic_DNA"/>
</dbReference>
<evidence type="ECO:0008006" key="3">
    <source>
        <dbReference type="Google" id="ProtNLM"/>
    </source>
</evidence>
<keyword evidence="2" id="KW-1185">Reference proteome</keyword>
<name>A0A8S3RDJ5_MYTED</name>
<proteinExistence type="predicted"/>
<protein>
    <recommendedName>
        <fullName evidence="3">DZIP3-like HEPN domain-containing protein</fullName>
    </recommendedName>
</protein>
<dbReference type="OrthoDB" id="6098641at2759"/>
<sequence length="427" mass="49035">MYRRRSLTGSVLKSLERGNQMVKSLVEGCSNESETLAFYGPIILFDIFLLILNSGSKTVPVFMQIQVPSDWDTAKLVDSIEVMCAQYTSDMPVKITSFSTEDVEILAEIWKLIMTKAGSLQKEIRRFIHELVTLSGIRAQNEQLDIKIIMDEEETKRGAALSEDPVGRQIFQIDRQIELSALPVINRGVLIEGNNIIYLLSKKTLFKYHIIDCKHSGIDLQSDSHDLAVMNESIIAITVPETKNIELHNVKRNDKDVRYISTDRWCYAISVTTSDYVVVCMNSKNKGLKFINIRDNQSIEHMQNVKVHQKDGLFFSSPYLYYTNYTNKYIACYNDDRKLHFTFEDKPFPYPPIGMTMIDNDTLYIVCETSNKILHVSISKKRHKPVESGFESVIKPCVVLFSESTRKLFILDNINNLFVYEQIQSTK</sequence>
<gene>
    <name evidence="1" type="ORF">MEDL_19412</name>
</gene>
<organism evidence="1 2">
    <name type="scientific">Mytilus edulis</name>
    <name type="common">Blue mussel</name>
    <dbReference type="NCBI Taxonomy" id="6550"/>
    <lineage>
        <taxon>Eukaryota</taxon>
        <taxon>Metazoa</taxon>
        <taxon>Spiralia</taxon>
        <taxon>Lophotrochozoa</taxon>
        <taxon>Mollusca</taxon>
        <taxon>Bivalvia</taxon>
        <taxon>Autobranchia</taxon>
        <taxon>Pteriomorphia</taxon>
        <taxon>Mytilida</taxon>
        <taxon>Mytiloidea</taxon>
        <taxon>Mytilidae</taxon>
        <taxon>Mytilinae</taxon>
        <taxon>Mytilus</taxon>
    </lineage>
</organism>
<dbReference type="Proteomes" id="UP000683360">
    <property type="component" value="Unassembled WGS sequence"/>
</dbReference>
<accession>A0A8S3RDJ5</accession>
<evidence type="ECO:0000313" key="1">
    <source>
        <dbReference type="EMBL" id="CAG2204997.1"/>
    </source>
</evidence>
<evidence type="ECO:0000313" key="2">
    <source>
        <dbReference type="Proteomes" id="UP000683360"/>
    </source>
</evidence>
<comment type="caution">
    <text evidence="1">The sequence shown here is derived from an EMBL/GenBank/DDBJ whole genome shotgun (WGS) entry which is preliminary data.</text>
</comment>
<dbReference type="AlphaFoldDB" id="A0A8S3RDJ5"/>